<evidence type="ECO:0000313" key="2">
    <source>
        <dbReference type="Proteomes" id="UP001162483"/>
    </source>
</evidence>
<proteinExistence type="predicted"/>
<dbReference type="Proteomes" id="UP001162483">
    <property type="component" value="Unassembled WGS sequence"/>
</dbReference>
<name>A0ABN9EQ39_9NEOB</name>
<organism evidence="1 2">
    <name type="scientific">Staurois parvus</name>
    <dbReference type="NCBI Taxonomy" id="386267"/>
    <lineage>
        <taxon>Eukaryota</taxon>
        <taxon>Metazoa</taxon>
        <taxon>Chordata</taxon>
        <taxon>Craniata</taxon>
        <taxon>Vertebrata</taxon>
        <taxon>Euteleostomi</taxon>
        <taxon>Amphibia</taxon>
        <taxon>Batrachia</taxon>
        <taxon>Anura</taxon>
        <taxon>Neobatrachia</taxon>
        <taxon>Ranoidea</taxon>
        <taxon>Ranidae</taxon>
        <taxon>Staurois</taxon>
    </lineage>
</organism>
<reference evidence="1" key="1">
    <citation type="submission" date="2023-05" db="EMBL/GenBank/DDBJ databases">
        <authorList>
            <person name="Stuckert A."/>
        </authorList>
    </citation>
    <scope>NUCLEOTIDE SEQUENCE</scope>
</reference>
<protein>
    <submittedName>
        <fullName evidence="1">Uncharacterized protein</fullName>
    </submittedName>
</protein>
<dbReference type="EMBL" id="CATNWA010015805">
    <property type="protein sequence ID" value="CAI9586960.1"/>
    <property type="molecule type" value="Genomic_DNA"/>
</dbReference>
<sequence>HSRVQSLCSLLLFQHGPWQILGRLFCACALGEASFVDDNHACHSSAVYAVLCHRKPSLQFDFLLL</sequence>
<feature type="non-terminal residue" evidence="1">
    <location>
        <position position="1"/>
    </location>
</feature>
<evidence type="ECO:0000313" key="1">
    <source>
        <dbReference type="EMBL" id="CAI9586960.1"/>
    </source>
</evidence>
<keyword evidence="2" id="KW-1185">Reference proteome</keyword>
<comment type="caution">
    <text evidence="1">The sequence shown here is derived from an EMBL/GenBank/DDBJ whole genome shotgun (WGS) entry which is preliminary data.</text>
</comment>
<accession>A0ABN9EQ39</accession>
<gene>
    <name evidence="1" type="ORF">SPARVUS_LOCUS10478839</name>
</gene>